<dbReference type="OrthoDB" id="5423801at2759"/>
<evidence type="ECO:0000313" key="3">
    <source>
        <dbReference type="Proteomes" id="UP000283090"/>
    </source>
</evidence>
<dbReference type="Gene3D" id="1.25.40.20">
    <property type="entry name" value="Ankyrin repeat-containing domain"/>
    <property type="match status" value="1"/>
</dbReference>
<feature type="region of interest" description="Disordered" evidence="1">
    <location>
        <begin position="540"/>
        <end position="686"/>
    </location>
</feature>
<dbReference type="GeneID" id="93584366"/>
<dbReference type="RefSeq" id="XP_067493392.1">
    <property type="nucleotide sequence ID" value="XM_067630782.1"/>
</dbReference>
<dbReference type="EMBL" id="SAEB01000003">
    <property type="protein sequence ID" value="RVD87848.1"/>
    <property type="molecule type" value="Genomic_DNA"/>
</dbReference>
<dbReference type="AlphaFoldDB" id="A0A437A9T2"/>
<feature type="compositionally biased region" description="Polar residues" evidence="1">
    <location>
        <begin position="191"/>
        <end position="217"/>
    </location>
</feature>
<feature type="compositionally biased region" description="Pro residues" evidence="1">
    <location>
        <begin position="672"/>
        <end position="684"/>
    </location>
</feature>
<comment type="caution">
    <text evidence="2">The sequence shown here is derived from an EMBL/GenBank/DDBJ whole genome shotgun (WGS) entry which is preliminary data.</text>
</comment>
<feature type="compositionally biased region" description="Polar residues" evidence="1">
    <location>
        <begin position="228"/>
        <end position="239"/>
    </location>
</feature>
<feature type="compositionally biased region" description="Polar residues" evidence="1">
    <location>
        <begin position="15"/>
        <end position="25"/>
    </location>
</feature>
<gene>
    <name evidence="2" type="ORF">DFL_002055</name>
</gene>
<protein>
    <submittedName>
        <fullName evidence="2">Uncharacterized protein</fullName>
    </submittedName>
</protein>
<feature type="compositionally biased region" description="Polar residues" evidence="1">
    <location>
        <begin position="540"/>
        <end position="552"/>
    </location>
</feature>
<dbReference type="VEuPathDB" id="FungiDB:DFL_002055"/>
<accession>A0A437A9T2</accession>
<dbReference type="InterPro" id="IPR036770">
    <property type="entry name" value="Ankyrin_rpt-contain_sf"/>
</dbReference>
<evidence type="ECO:0000313" key="2">
    <source>
        <dbReference type="EMBL" id="RVD87848.1"/>
    </source>
</evidence>
<sequence length="921" mass="103226">MSTSTTSPMPTNTTIVNNKSKSTSQNEERLERRMTGLYLTTDTKSPMYQEHVCTEDFYKQPREVYENVIVMAKSIVETQVLGNGKAEGGGMNEDGAGRRSSSWRFESEVLWNDGGRSGYYENTGGNLRVENEGVQVSTASAKVESQIVGRPRQEEVLQNVRFNSRVETSIGDSNQGTREREEGSKSRRGQDTTILASQRDQNNPATGKGQRSTTTQPLPEERVRNLATVESSLQGNTRKPISPEAHGNRVRKKLESDSGGWKFAFELFELGKVPDSQSFLIDVLEEFVNRRPQYWKRIQKQGFDVEAYRKSDDDDLFLQLSYTNSALEMLQKGDTKRAMELILKCWPVIRRRGERPGSPITYIESIELSILIMYISMKGSKPPPLKSANEPDNFLQLFDLGSEFKSIVTLRTPIGLKWLFQFHFLMTMLLELDQRYLHANTWTNWLATMKSGREVERKLVEIVKEMHGVEALRYATEGATTGSKSEWSKRQGVRGLRDVSAGYLSRLASVGHKEVILLNLETLYDLKTIVGWDGRTFTSPTDTSLNQPNSPRYHTPPQVLPQSLAGPSSERYPGQQASGPVEVLRNKGKSPLPAPPRRQGSIRHPSPWESGLSSSSNPSSQSQPRRFSDRSTPERSTSRSPTGPLFSPRFQNASYNPEDWAISPSENTTTPSIPPEPRYSPPRTQPKILSAEGINLKSQRLANFRDQPVRHADDCRIEELNAITDYKQAIRHSQNLDVYIGTLASLHLINFISGNPEYRPWTPLIEAVCNQRWEAAKALIRLGASFDAGYPFHTALSRHFMAGSRSLCEKLVGRKLLNTGGLSADTYFFNESSGVIYYMIEAGANIDDVGIANTDLASQIKTYPIHLAALDTVPDSSLVWRLLAMGVDVWSMDGNGELAIDYARRAGNENTIKVLEDAMTE</sequence>
<feature type="compositionally biased region" description="Basic and acidic residues" evidence="1">
    <location>
        <begin position="177"/>
        <end position="190"/>
    </location>
</feature>
<dbReference type="SUPFAM" id="SSF48403">
    <property type="entry name" value="Ankyrin repeat"/>
    <property type="match status" value="1"/>
</dbReference>
<keyword evidence="3" id="KW-1185">Reference proteome</keyword>
<feature type="compositionally biased region" description="Basic and acidic residues" evidence="1">
    <location>
        <begin position="626"/>
        <end position="637"/>
    </location>
</feature>
<feature type="compositionally biased region" description="Low complexity" evidence="1">
    <location>
        <begin position="1"/>
        <end position="14"/>
    </location>
</feature>
<dbReference type="Proteomes" id="UP000283090">
    <property type="component" value="Unassembled WGS sequence"/>
</dbReference>
<name>A0A437A9T2_ARTFL</name>
<organism evidence="2 3">
    <name type="scientific">Arthrobotrys flagrans</name>
    <name type="common">Nematode-trapping fungus</name>
    <name type="synonym">Trichothecium flagrans</name>
    <dbReference type="NCBI Taxonomy" id="97331"/>
    <lineage>
        <taxon>Eukaryota</taxon>
        <taxon>Fungi</taxon>
        <taxon>Dikarya</taxon>
        <taxon>Ascomycota</taxon>
        <taxon>Pezizomycotina</taxon>
        <taxon>Orbiliomycetes</taxon>
        <taxon>Orbiliales</taxon>
        <taxon>Orbiliaceae</taxon>
        <taxon>Arthrobotrys</taxon>
    </lineage>
</organism>
<evidence type="ECO:0000256" key="1">
    <source>
        <dbReference type="SAM" id="MobiDB-lite"/>
    </source>
</evidence>
<reference evidence="2 3" key="1">
    <citation type="submission" date="2019-01" db="EMBL/GenBank/DDBJ databases">
        <title>Intercellular communication is required for trap formation in the nematode-trapping fungus Duddingtonia flagrans.</title>
        <authorList>
            <person name="Youssar L."/>
            <person name="Wernet V."/>
            <person name="Hensel N."/>
            <person name="Hildebrandt H.-G."/>
            <person name="Fischer R."/>
        </authorList>
    </citation>
    <scope>NUCLEOTIDE SEQUENCE [LARGE SCALE GENOMIC DNA]</scope>
    <source>
        <strain evidence="2 3">CBS H-5679</strain>
    </source>
</reference>
<proteinExistence type="predicted"/>
<feature type="compositionally biased region" description="Low complexity" evidence="1">
    <location>
        <begin position="605"/>
        <end position="625"/>
    </location>
</feature>
<feature type="region of interest" description="Disordered" evidence="1">
    <location>
        <begin position="1"/>
        <end position="29"/>
    </location>
</feature>
<feature type="region of interest" description="Disordered" evidence="1">
    <location>
        <begin position="167"/>
        <end position="251"/>
    </location>
</feature>
<feature type="compositionally biased region" description="Polar residues" evidence="1">
    <location>
        <begin position="167"/>
        <end position="176"/>
    </location>
</feature>